<evidence type="ECO:0000256" key="1">
    <source>
        <dbReference type="SAM" id="MobiDB-lite"/>
    </source>
</evidence>
<dbReference type="PANTHER" id="PTHR31859">
    <property type="entry name" value="TETRATRICOPEPTIDE REPEAT PROTEIN 39 FAMILY MEMBER"/>
    <property type="match status" value="1"/>
</dbReference>
<dbReference type="InterPro" id="IPR011990">
    <property type="entry name" value="TPR-like_helical_dom_sf"/>
</dbReference>
<feature type="compositionally biased region" description="Polar residues" evidence="1">
    <location>
        <begin position="218"/>
        <end position="228"/>
    </location>
</feature>
<name>A0A8H6Y4N5_9AGAR</name>
<dbReference type="EMBL" id="JACAZI010000008">
    <property type="protein sequence ID" value="KAF7354120.1"/>
    <property type="molecule type" value="Genomic_DNA"/>
</dbReference>
<protein>
    <submittedName>
        <fullName evidence="2">Mitochondrial outer membrane protein</fullName>
    </submittedName>
</protein>
<organism evidence="2 3">
    <name type="scientific">Mycena venus</name>
    <dbReference type="NCBI Taxonomy" id="2733690"/>
    <lineage>
        <taxon>Eukaryota</taxon>
        <taxon>Fungi</taxon>
        <taxon>Dikarya</taxon>
        <taxon>Basidiomycota</taxon>
        <taxon>Agaricomycotina</taxon>
        <taxon>Agaricomycetes</taxon>
        <taxon>Agaricomycetidae</taxon>
        <taxon>Agaricales</taxon>
        <taxon>Marasmiineae</taxon>
        <taxon>Mycenaceae</taxon>
        <taxon>Mycena</taxon>
    </lineage>
</organism>
<feature type="region of interest" description="Disordered" evidence="1">
    <location>
        <begin position="1"/>
        <end position="58"/>
    </location>
</feature>
<dbReference type="GO" id="GO:0005634">
    <property type="term" value="C:nucleus"/>
    <property type="evidence" value="ECO:0007669"/>
    <property type="project" value="TreeGrafter"/>
</dbReference>
<feature type="compositionally biased region" description="Low complexity" evidence="1">
    <location>
        <begin position="229"/>
        <end position="243"/>
    </location>
</feature>
<comment type="caution">
    <text evidence="2">The sequence shown here is derived from an EMBL/GenBank/DDBJ whole genome shotgun (WGS) entry which is preliminary data.</text>
</comment>
<sequence>MTSTEEDSTVTTTASTEASVPSKTTSSPVSIPSATTSSESPAPSTAPAATATTAATEAPPATGTAAALASANAGFDFLFANDIARARASFSDPTNASSPFHLLGLGVCAFLEAALGMESGLMGEASEAGAKKAAADAKKANAEKKNGRDGGGRFAPGLEYEILHADAVVLLGLTHALSESYMGYFQCMYALNAAHSKFTKLYKTVFPAGLDAYKTPAPSRTASSSNLKLPSAPSISVSTSDSSSLSVASSRNASSLSVSTLASASPSPSPSAPSTPLSATTPPPAAVPAPAPTKSLFGRWGASTASLLSNKSAKSTSSAKASPTPEDAAQAALKLEKERERAEQERKERERPAEGPVEEMMVAGTAFGFGLFNLVFSLLPKRVQSLVGLLGFKHDRALALRALAVSAGLNTLGENEDGAPTGRDVHGVFAGLVLMTFHGVVLLLSGYQADEARTIRTYKAIVDGIEARYPTGALWILNRAKILRMSNDPQGAIAVLQRGLEAPQTFVQADTLLVFELAWTLLAQRRHQEAADAFVRLTELNSWSHATYYFIAAGCYISLGNRTKAQELLDALPELLQRKKVGGKDLPTEVLIRKKLEFYKEKQRRRGGDPARFVECICISPADELAIFWNTHQRIDDAVAEAHVAELAALTPPVAIAVPSPHLPAIDEKHQVQPEQAPADIDTPDERALRALLLGIMHRTLRLYAPARALLEAAQSAQGVKISTWIPGVALFELAVTDLKEAAAGEKQTDGTVKELDKASWARVLAGAETKLDGAQSFAGKSDIDLSSRLDSRIALLRDEIGAKRAMVGI</sequence>
<dbReference type="SUPFAM" id="SSF48452">
    <property type="entry name" value="TPR-like"/>
    <property type="match status" value="1"/>
</dbReference>
<dbReference type="PANTHER" id="PTHR31859:SF1">
    <property type="entry name" value="TETRATRICOPEPTIDE REPEAT PROTEIN 39C"/>
    <property type="match status" value="1"/>
</dbReference>
<feature type="region of interest" description="Disordered" evidence="1">
    <location>
        <begin position="217"/>
        <end position="243"/>
    </location>
</feature>
<dbReference type="GO" id="GO:0005829">
    <property type="term" value="C:cytosol"/>
    <property type="evidence" value="ECO:0007669"/>
    <property type="project" value="TreeGrafter"/>
</dbReference>
<feature type="compositionally biased region" description="Low complexity" evidence="1">
    <location>
        <begin position="308"/>
        <end position="322"/>
    </location>
</feature>
<proteinExistence type="predicted"/>
<feature type="region of interest" description="Disordered" evidence="1">
    <location>
        <begin position="260"/>
        <end position="293"/>
    </location>
</feature>
<keyword evidence="3" id="KW-1185">Reference proteome</keyword>
<feature type="compositionally biased region" description="Pro residues" evidence="1">
    <location>
        <begin position="281"/>
        <end position="291"/>
    </location>
</feature>
<dbReference type="OrthoDB" id="2154985at2759"/>
<evidence type="ECO:0000313" key="2">
    <source>
        <dbReference type="EMBL" id="KAF7354120.1"/>
    </source>
</evidence>
<feature type="compositionally biased region" description="Low complexity" evidence="1">
    <location>
        <begin position="9"/>
        <end position="58"/>
    </location>
</feature>
<dbReference type="Gene3D" id="1.25.40.10">
    <property type="entry name" value="Tetratricopeptide repeat domain"/>
    <property type="match status" value="1"/>
</dbReference>
<dbReference type="InterPro" id="IPR019412">
    <property type="entry name" value="IML2/TPR_39"/>
</dbReference>
<dbReference type="AlphaFoldDB" id="A0A8H6Y4N5"/>
<dbReference type="Proteomes" id="UP000620124">
    <property type="component" value="Unassembled WGS sequence"/>
</dbReference>
<dbReference type="GO" id="GO:0005741">
    <property type="term" value="C:mitochondrial outer membrane"/>
    <property type="evidence" value="ECO:0007669"/>
    <property type="project" value="TreeGrafter"/>
</dbReference>
<gene>
    <name evidence="2" type="ORF">MVEN_01099400</name>
</gene>
<feature type="compositionally biased region" description="Basic and acidic residues" evidence="1">
    <location>
        <begin position="334"/>
        <end position="353"/>
    </location>
</feature>
<dbReference type="Pfam" id="PF10300">
    <property type="entry name" value="Iml2-TPR_39"/>
    <property type="match status" value="1"/>
</dbReference>
<evidence type="ECO:0000313" key="3">
    <source>
        <dbReference type="Proteomes" id="UP000620124"/>
    </source>
</evidence>
<reference evidence="2" key="1">
    <citation type="submission" date="2020-05" db="EMBL/GenBank/DDBJ databases">
        <title>Mycena genomes resolve the evolution of fungal bioluminescence.</title>
        <authorList>
            <person name="Tsai I.J."/>
        </authorList>
    </citation>
    <scope>NUCLEOTIDE SEQUENCE</scope>
    <source>
        <strain evidence="2">CCC161011</strain>
    </source>
</reference>
<feature type="region of interest" description="Disordered" evidence="1">
    <location>
        <begin position="308"/>
        <end position="356"/>
    </location>
</feature>
<accession>A0A8H6Y4N5</accession>